<evidence type="ECO:0000256" key="4">
    <source>
        <dbReference type="ARBA" id="ARBA00023157"/>
    </source>
</evidence>
<feature type="domain" description="Ig-like" evidence="7">
    <location>
        <begin position="3"/>
        <end position="120"/>
    </location>
</feature>
<feature type="domain" description="Ig-like" evidence="7">
    <location>
        <begin position="128"/>
        <end position="212"/>
    </location>
</feature>
<evidence type="ECO:0000256" key="2">
    <source>
        <dbReference type="ARBA" id="ARBA00022729"/>
    </source>
</evidence>
<dbReference type="InterPro" id="IPR013106">
    <property type="entry name" value="Ig_V-set"/>
</dbReference>
<dbReference type="Pfam" id="PF07686">
    <property type="entry name" value="V-set"/>
    <property type="match status" value="1"/>
</dbReference>
<organism evidence="8 9">
    <name type="scientific">Coilia grayii</name>
    <name type="common">Gray's grenadier anchovy</name>
    <dbReference type="NCBI Taxonomy" id="363190"/>
    <lineage>
        <taxon>Eukaryota</taxon>
        <taxon>Metazoa</taxon>
        <taxon>Chordata</taxon>
        <taxon>Craniata</taxon>
        <taxon>Vertebrata</taxon>
        <taxon>Euteleostomi</taxon>
        <taxon>Actinopterygii</taxon>
        <taxon>Neopterygii</taxon>
        <taxon>Teleostei</taxon>
        <taxon>Clupei</taxon>
        <taxon>Clupeiformes</taxon>
        <taxon>Clupeoidei</taxon>
        <taxon>Engraulidae</taxon>
        <taxon>Coilinae</taxon>
        <taxon>Coilia</taxon>
    </lineage>
</organism>
<evidence type="ECO:0000256" key="1">
    <source>
        <dbReference type="ARBA" id="ARBA00004370"/>
    </source>
</evidence>
<dbReference type="SUPFAM" id="SSF48726">
    <property type="entry name" value="Immunoglobulin"/>
    <property type="match status" value="2"/>
</dbReference>
<dbReference type="InterPro" id="IPR007110">
    <property type="entry name" value="Ig-like_dom"/>
</dbReference>
<dbReference type="Pfam" id="PF17798">
    <property type="entry name" value="TRIF-NTD"/>
    <property type="match status" value="1"/>
</dbReference>
<dbReference type="SMART" id="SM00406">
    <property type="entry name" value="IGv"/>
    <property type="match status" value="1"/>
</dbReference>
<proteinExistence type="predicted"/>
<dbReference type="GO" id="GO:0050863">
    <property type="term" value="P:regulation of T cell activation"/>
    <property type="evidence" value="ECO:0007669"/>
    <property type="project" value="UniProtKB-ARBA"/>
</dbReference>
<dbReference type="GO" id="GO:1903037">
    <property type="term" value="P:regulation of leukocyte cell-cell adhesion"/>
    <property type="evidence" value="ECO:0007669"/>
    <property type="project" value="UniProtKB-ARBA"/>
</dbReference>
<dbReference type="InterPro" id="IPR013783">
    <property type="entry name" value="Ig-like_fold"/>
</dbReference>
<dbReference type="PANTHER" id="PTHR24100:SF149">
    <property type="entry name" value="BG-LIKE ANTIGEN 1-RELATED"/>
    <property type="match status" value="1"/>
</dbReference>
<keyword evidence="9" id="KW-1185">Reference proteome</keyword>
<dbReference type="PROSITE" id="PS50835">
    <property type="entry name" value="IG_LIKE"/>
    <property type="match status" value="2"/>
</dbReference>
<dbReference type="InterPro" id="IPR036179">
    <property type="entry name" value="Ig-like_dom_sf"/>
</dbReference>
<dbReference type="InterPro" id="IPR053896">
    <property type="entry name" value="BTN3A2-like_Ig-C"/>
</dbReference>
<dbReference type="InterPro" id="IPR050504">
    <property type="entry name" value="IgSF_BTN/MOG"/>
</dbReference>
<keyword evidence="4" id="KW-1015">Disulfide bond</keyword>
<keyword evidence="2" id="KW-0732">Signal</keyword>
<dbReference type="Gene3D" id="2.60.40.10">
    <property type="entry name" value="Immunoglobulins"/>
    <property type="match status" value="2"/>
</dbReference>
<evidence type="ECO:0000313" key="9">
    <source>
        <dbReference type="Proteomes" id="UP001591681"/>
    </source>
</evidence>
<dbReference type="GO" id="GO:0016020">
    <property type="term" value="C:membrane"/>
    <property type="evidence" value="ECO:0007669"/>
    <property type="project" value="UniProtKB-SubCell"/>
</dbReference>
<dbReference type="AlphaFoldDB" id="A0ABD1KFW7"/>
<evidence type="ECO:0000256" key="6">
    <source>
        <dbReference type="ARBA" id="ARBA00023319"/>
    </source>
</evidence>
<dbReference type="PANTHER" id="PTHR24100">
    <property type="entry name" value="BUTYROPHILIN"/>
    <property type="match status" value="1"/>
</dbReference>
<comment type="subcellular location">
    <subcellularLocation>
        <location evidence="1">Membrane</location>
    </subcellularLocation>
</comment>
<dbReference type="FunFam" id="2.60.40.10:FF:000142">
    <property type="entry name" value="V-set domain-containing T-cell activation inhibitor 1"/>
    <property type="match status" value="1"/>
</dbReference>
<dbReference type="InterPro" id="IPR003599">
    <property type="entry name" value="Ig_sub"/>
</dbReference>
<accession>A0ABD1KFW7</accession>
<comment type="caution">
    <text evidence="8">The sequence shown here is derived from an EMBL/GenBank/DDBJ whole genome shotgun (WGS) entry which is preliminary data.</text>
</comment>
<dbReference type="SMART" id="SM00409">
    <property type="entry name" value="IG"/>
    <property type="match status" value="1"/>
</dbReference>
<evidence type="ECO:0000256" key="3">
    <source>
        <dbReference type="ARBA" id="ARBA00023136"/>
    </source>
</evidence>
<evidence type="ECO:0000313" key="8">
    <source>
        <dbReference type="EMBL" id="KAL2098040.1"/>
    </source>
</evidence>
<gene>
    <name evidence="8" type="ORF">ACEWY4_007247</name>
</gene>
<dbReference type="InterPro" id="IPR040886">
    <property type="entry name" value="TRIF_N"/>
</dbReference>
<sequence>MFPSVVPDTFTVSGPDGPLSVWMGSSVFLPCSVSPAFTDSLELHWHRPEKFKTPVLLYEKQQIQEQSTDPQYRGRVSLTGELEKGNVSLKLENVTLADSGEYICFVAGKKWYEQASVHLNVKATGTHPVLSVADGGSGQLNVSCVSDGWSPKPTLTWRQQGGTEISQSLDTTVDDGVVRVTSWLLHTPSKSEWLSCSVGLSEAERKESRILPYISDIDTANEVGSQENGAGLQASRTGLQANGVGLQENGAGLKDIRTALQANGVVPQENGVGPQANMTALQENGVSLQANRTDLQANGVGLHSNESDLQEIRADLQEAFQIICCTPKERPLSNTLKMGASDDAEQLVRAMALVAISRPAEALRQLQELRDYCIATYLAGQVTGSQGRVENLRVETFQLPEPRSTALRDLARIFRVLVQERLCDASLRDQAYRVALL</sequence>
<keyword evidence="6" id="KW-0393">Immunoglobulin domain</keyword>
<dbReference type="EMBL" id="JBHFQA010000006">
    <property type="protein sequence ID" value="KAL2098040.1"/>
    <property type="molecule type" value="Genomic_DNA"/>
</dbReference>
<evidence type="ECO:0000256" key="5">
    <source>
        <dbReference type="ARBA" id="ARBA00023180"/>
    </source>
</evidence>
<reference evidence="8 9" key="1">
    <citation type="submission" date="2024-09" db="EMBL/GenBank/DDBJ databases">
        <title>A chromosome-level genome assembly of Gray's grenadier anchovy, Coilia grayii.</title>
        <authorList>
            <person name="Fu Z."/>
        </authorList>
    </citation>
    <scope>NUCLEOTIDE SEQUENCE [LARGE SCALE GENOMIC DNA]</scope>
    <source>
        <strain evidence="8">G4</strain>
        <tissue evidence="8">Muscle</tissue>
    </source>
</reference>
<keyword evidence="3" id="KW-0472">Membrane</keyword>
<dbReference type="Proteomes" id="UP001591681">
    <property type="component" value="Unassembled WGS sequence"/>
</dbReference>
<protein>
    <recommendedName>
        <fullName evidence="7">Ig-like domain-containing protein</fullName>
    </recommendedName>
</protein>
<evidence type="ECO:0000259" key="7">
    <source>
        <dbReference type="PROSITE" id="PS50835"/>
    </source>
</evidence>
<name>A0ABD1KFW7_9TELE</name>
<dbReference type="Gene3D" id="1.25.40.780">
    <property type="match status" value="1"/>
</dbReference>
<dbReference type="Pfam" id="PF22705">
    <property type="entry name" value="C2-set_3"/>
    <property type="match status" value="1"/>
</dbReference>
<keyword evidence="5" id="KW-0325">Glycoprotein</keyword>